<sequence length="1033" mass="120117">MIRNILKKNFIIGLNLVLSTSLGVVSCSNNLKHKQKQETGNEINHNQVDKIPNEEIQKHSDEIKLVNQYRVIKNKILEFSNLLILDKYRREVEQIRQNSEFEKYSKTNYDFLNSKLKEIEKQYNFEQSSLINGIKKLKSTVLRSKLENNLKNVTNWHRRLEMQEKIKKYEVIEKGRNISLDKIETQKWIDKVKDSNERNVLMTQFNSANDIDKIDTIKDKIEQELLKSSKKEYILFKIEILKSKIDSDKNLKETEKDKLKNQLKNTKDISKINKIEFDINEAISSQNVKIKLGNLLNLLKNGEELKNSFTYVYNRVKNPIDVLEAINTIENFLNNLKSNAEKAIFLLDEKDAKKEELNKKLMNAKTQNDYENIFIDAQNFYKFVWVLETDEVMEINKKELLELSNSISDINTKNKFNSQINAIKNSKELFKIKQNIILKLKNENESKFLMYIQNTLNNKIKNSDLFSSKKNELFGKVHRATKAEIDEVEKKVNQEIYLNILQQKVIQAIYKLDNKSRSKLEQKEVINLKPFELVDIINNVEKNINDKNKKIRDEILKLKDESIKAELLDELSKSKTESDIDLIEVQMQLLNGEYEKIKAFETINKLSNFNFERFMLLNTLNDPKSTKEMLINATNKANEIIRNVQHNAINEVEKIRGLDDYDSLIIEANDLSVSEDQLNDIISVASGLYDDEKSKILTNWHQKAKAREGAMDLMKQIKSDKNIIELRLIDRKINGLELINKLNDSKKVKEFTKQLIDIKTSSIDALEQIEKVINEAIIFSASTKNNEIERIIAKTNTLPYPDGQNAPAIKEILARILKIQKENLNESDKLTKIREIANKYDNLIKMINERKIMINYVSPKRRKYLNILLNKASFLSNNLDEFKKFDNAFKTSIKSDKNEAKTKINLLSFISKKAKNDAISKIDLDTTDSYDKVKKILDFANISDYKIFLINKANNLDFPDDASAKTIKDIITKINSNELNSLNQFKEIEVKLDEIAINIIKSKISLAKLKKQNVNLKSNLNKAVNGLDFISSK</sequence>
<dbReference type="AlphaFoldDB" id="A0ABD8AJ66"/>
<reference evidence="1 2" key="1">
    <citation type="submission" date="2023-12" db="EMBL/GenBank/DDBJ databases">
        <title>Hybrid Genome Assemblies of Mycoplasma cynos and Mycoplasma felis isolated from Dogs and Cats with Infectious Respiratory Disease.</title>
        <authorList>
            <person name="Framst I."/>
            <person name="Cai H."/>
            <person name="Ramesh P."/>
            <person name="Maboni G."/>
        </authorList>
    </citation>
    <scope>NUCLEOTIDE SEQUENCE [LARGE SCALE GENOMIC DNA]</scope>
    <source>
        <strain evidence="1 2">30510</strain>
    </source>
</reference>
<proteinExistence type="predicted"/>
<dbReference type="EMBL" id="CP141046">
    <property type="protein sequence ID" value="WQQ19879.1"/>
    <property type="molecule type" value="Genomic_DNA"/>
</dbReference>
<accession>A0ABD8AJ66</accession>
<gene>
    <name evidence="1" type="ORF">RRG46_03495</name>
</gene>
<dbReference type="RefSeq" id="WP_322936107.1">
    <property type="nucleotide sequence ID" value="NZ_CP141046.1"/>
</dbReference>
<dbReference type="Proteomes" id="UP001327314">
    <property type="component" value="Chromosome"/>
</dbReference>
<evidence type="ECO:0008006" key="3">
    <source>
        <dbReference type="Google" id="ProtNLM"/>
    </source>
</evidence>
<evidence type="ECO:0000313" key="1">
    <source>
        <dbReference type="EMBL" id="WQQ19879.1"/>
    </source>
</evidence>
<evidence type="ECO:0000313" key="2">
    <source>
        <dbReference type="Proteomes" id="UP001327314"/>
    </source>
</evidence>
<organism evidence="1 2">
    <name type="scientific">Mycoplasmopsis cynos</name>
    <dbReference type="NCBI Taxonomy" id="171284"/>
    <lineage>
        <taxon>Bacteria</taxon>
        <taxon>Bacillati</taxon>
        <taxon>Mycoplasmatota</taxon>
        <taxon>Mycoplasmoidales</taxon>
        <taxon>Metamycoplasmataceae</taxon>
        <taxon>Mycoplasmopsis</taxon>
    </lineage>
</organism>
<dbReference type="PROSITE" id="PS51257">
    <property type="entry name" value="PROKAR_LIPOPROTEIN"/>
    <property type="match status" value="1"/>
</dbReference>
<name>A0ABD8AJ66_9BACT</name>
<protein>
    <recommendedName>
        <fullName evidence="3">Lipoprotein</fullName>
    </recommendedName>
</protein>